<protein>
    <submittedName>
        <fullName evidence="10">Amino acid ABC transporter ATP-binding protein</fullName>
    </submittedName>
</protein>
<dbReference type="AlphaFoldDB" id="A0AAX3ZYJ3"/>
<dbReference type="InterPro" id="IPR027417">
    <property type="entry name" value="P-loop_NTPase"/>
</dbReference>
<comment type="subcellular location">
    <subcellularLocation>
        <location evidence="1">Cell membrane</location>
        <topology evidence="1">Peripheral membrane protein</topology>
    </subcellularLocation>
</comment>
<dbReference type="Pfam" id="PF00005">
    <property type="entry name" value="ABC_tran"/>
    <property type="match status" value="1"/>
</dbReference>
<dbReference type="GO" id="GO:0015424">
    <property type="term" value="F:ABC-type amino acid transporter activity"/>
    <property type="evidence" value="ECO:0007669"/>
    <property type="project" value="InterPro"/>
</dbReference>
<organism evidence="10 11">
    <name type="scientific">Rhodococcus erythropolis</name>
    <name type="common">Arthrobacter picolinophilus</name>
    <dbReference type="NCBI Taxonomy" id="1833"/>
    <lineage>
        <taxon>Bacteria</taxon>
        <taxon>Bacillati</taxon>
        <taxon>Actinomycetota</taxon>
        <taxon>Actinomycetes</taxon>
        <taxon>Mycobacteriales</taxon>
        <taxon>Nocardiaceae</taxon>
        <taxon>Rhodococcus</taxon>
        <taxon>Rhodococcus erythropolis group</taxon>
    </lineage>
</organism>
<dbReference type="PROSITE" id="PS00211">
    <property type="entry name" value="ABC_TRANSPORTER_1"/>
    <property type="match status" value="1"/>
</dbReference>
<evidence type="ECO:0000256" key="8">
    <source>
        <dbReference type="ARBA" id="ARBA00023136"/>
    </source>
</evidence>
<evidence type="ECO:0000313" key="10">
    <source>
        <dbReference type="EMBL" id="WMN01810.1"/>
    </source>
</evidence>
<proteinExistence type="inferred from homology"/>
<reference evidence="10" key="1">
    <citation type="submission" date="2023-08" db="EMBL/GenBank/DDBJ databases">
        <title>Isolation and Characterization of Rhodococcus erythropolis MGMM8.</title>
        <authorList>
            <person name="Diabankana R.G.C."/>
            <person name="Afordoanyi D.M."/>
            <person name="Validov S.Z."/>
        </authorList>
    </citation>
    <scope>NUCLEOTIDE SEQUENCE</scope>
    <source>
        <strain evidence="10">MGMM8</strain>
    </source>
</reference>
<evidence type="ECO:0000256" key="5">
    <source>
        <dbReference type="ARBA" id="ARBA00022741"/>
    </source>
</evidence>
<gene>
    <name evidence="10" type="ORF">QIE55_31425</name>
</gene>
<dbReference type="EMBL" id="CP124545">
    <property type="protein sequence ID" value="WMN01810.1"/>
    <property type="molecule type" value="Genomic_DNA"/>
</dbReference>
<dbReference type="InterPro" id="IPR017871">
    <property type="entry name" value="ABC_transporter-like_CS"/>
</dbReference>
<dbReference type="RefSeq" id="WP_047890300.1">
    <property type="nucleotide sequence ID" value="NZ_CP124545.1"/>
</dbReference>
<evidence type="ECO:0000313" key="11">
    <source>
        <dbReference type="Proteomes" id="UP001230933"/>
    </source>
</evidence>
<dbReference type="GO" id="GO:0005886">
    <property type="term" value="C:plasma membrane"/>
    <property type="evidence" value="ECO:0007669"/>
    <property type="project" value="UniProtKB-SubCell"/>
</dbReference>
<dbReference type="GO" id="GO:0016887">
    <property type="term" value="F:ATP hydrolysis activity"/>
    <property type="evidence" value="ECO:0007669"/>
    <property type="project" value="InterPro"/>
</dbReference>
<sequence length="263" mass="28639">MTDRTRSTGQPLLSIRNLRKSYGDNEVLRGVSLDVHRGETVAILGASGSGKSTMLRCVNYLERPDGGSITLGGELLGCELSSRGLRMLGEGKISRQRQKTGMVFQSFNLFPHWTVLRNVIDAPIHVRGLDKGKARELGLRLLSRVGLEDRADSYPKHLSGGQQQRVSIARALAMEPELLLFDEPTSALDPANVGEVTSVMKQLADEGSTMMVVTHEIGFARAAASRVVVVANGSIVEDGHTEQVLQAPRSPITESFLENTLHR</sequence>
<dbReference type="SMART" id="SM00382">
    <property type="entry name" value="AAA"/>
    <property type="match status" value="1"/>
</dbReference>
<keyword evidence="5" id="KW-0547">Nucleotide-binding</keyword>
<evidence type="ECO:0000256" key="3">
    <source>
        <dbReference type="ARBA" id="ARBA00022448"/>
    </source>
</evidence>
<dbReference type="GO" id="GO:0005524">
    <property type="term" value="F:ATP binding"/>
    <property type="evidence" value="ECO:0007669"/>
    <property type="project" value="UniProtKB-KW"/>
</dbReference>
<dbReference type="InterPro" id="IPR003439">
    <property type="entry name" value="ABC_transporter-like_ATP-bd"/>
</dbReference>
<accession>A0AAX3ZYJ3</accession>
<evidence type="ECO:0000256" key="1">
    <source>
        <dbReference type="ARBA" id="ARBA00004202"/>
    </source>
</evidence>
<dbReference type="PIRSF" id="PIRSF039085">
    <property type="entry name" value="ABC_ATPase_HisP"/>
    <property type="match status" value="1"/>
</dbReference>
<keyword evidence="8" id="KW-0472">Membrane</keyword>
<dbReference type="PANTHER" id="PTHR43166">
    <property type="entry name" value="AMINO ACID IMPORT ATP-BINDING PROTEIN"/>
    <property type="match status" value="1"/>
</dbReference>
<dbReference type="PANTHER" id="PTHR43166:SF9">
    <property type="entry name" value="GLUTAMATE_ASPARTATE IMPORT ATP-BINDING PROTEIN GLTL"/>
    <property type="match status" value="1"/>
</dbReference>
<dbReference type="Gene3D" id="3.40.50.300">
    <property type="entry name" value="P-loop containing nucleotide triphosphate hydrolases"/>
    <property type="match status" value="1"/>
</dbReference>
<keyword evidence="6 10" id="KW-0067">ATP-binding</keyword>
<feature type="domain" description="ABC transporter" evidence="9">
    <location>
        <begin position="13"/>
        <end position="257"/>
    </location>
</feature>
<dbReference type="PROSITE" id="PS50893">
    <property type="entry name" value="ABC_TRANSPORTER_2"/>
    <property type="match status" value="1"/>
</dbReference>
<evidence type="ECO:0000256" key="4">
    <source>
        <dbReference type="ARBA" id="ARBA00022475"/>
    </source>
</evidence>
<dbReference type="InterPro" id="IPR030679">
    <property type="entry name" value="ABC_ATPase_HisP-typ"/>
</dbReference>
<dbReference type="InterPro" id="IPR003593">
    <property type="entry name" value="AAA+_ATPase"/>
</dbReference>
<dbReference type="SUPFAM" id="SSF52540">
    <property type="entry name" value="P-loop containing nucleoside triphosphate hydrolases"/>
    <property type="match status" value="1"/>
</dbReference>
<name>A0AAX3ZYJ3_RHOER</name>
<dbReference type="Proteomes" id="UP001230933">
    <property type="component" value="Chromosome"/>
</dbReference>
<evidence type="ECO:0000256" key="6">
    <source>
        <dbReference type="ARBA" id="ARBA00022840"/>
    </source>
</evidence>
<comment type="similarity">
    <text evidence="2">Belongs to the ABC transporter superfamily.</text>
</comment>
<evidence type="ECO:0000259" key="9">
    <source>
        <dbReference type="PROSITE" id="PS50893"/>
    </source>
</evidence>
<keyword evidence="7" id="KW-0029">Amino-acid transport</keyword>
<keyword evidence="4" id="KW-1003">Cell membrane</keyword>
<keyword evidence="3" id="KW-0813">Transport</keyword>
<evidence type="ECO:0000256" key="7">
    <source>
        <dbReference type="ARBA" id="ARBA00022970"/>
    </source>
</evidence>
<evidence type="ECO:0000256" key="2">
    <source>
        <dbReference type="ARBA" id="ARBA00005417"/>
    </source>
</evidence>
<dbReference type="InterPro" id="IPR050086">
    <property type="entry name" value="MetN_ABC_transporter-like"/>
</dbReference>